<dbReference type="EMBL" id="JAAGMU010001057">
    <property type="protein sequence ID" value="NEC81522.1"/>
    <property type="molecule type" value="Genomic_DNA"/>
</dbReference>
<evidence type="ECO:0000313" key="2">
    <source>
        <dbReference type="EMBL" id="NEC81522.1"/>
    </source>
</evidence>
<feature type="region of interest" description="Disordered" evidence="1">
    <location>
        <begin position="1"/>
        <end position="56"/>
    </location>
</feature>
<feature type="compositionally biased region" description="Low complexity" evidence="1">
    <location>
        <begin position="35"/>
        <end position="56"/>
    </location>
</feature>
<reference evidence="2" key="1">
    <citation type="submission" date="2020-01" db="EMBL/GenBank/DDBJ databases">
        <title>Insect and environment-associated Actinomycetes.</title>
        <authorList>
            <person name="Currrie C."/>
            <person name="Chevrette M."/>
            <person name="Carlson C."/>
            <person name="Stubbendieck R."/>
            <person name="Wendt-Pienkowski E."/>
        </authorList>
    </citation>
    <scope>NUCLEOTIDE SEQUENCE</scope>
    <source>
        <strain evidence="2">SID7958</strain>
    </source>
</reference>
<accession>A0A6G3U4T4</accession>
<feature type="non-terminal residue" evidence="2">
    <location>
        <position position="56"/>
    </location>
</feature>
<proteinExistence type="predicted"/>
<dbReference type="AlphaFoldDB" id="A0A6G3U4T4"/>
<gene>
    <name evidence="2" type="ORF">G3I38_20335</name>
</gene>
<organism evidence="2">
    <name type="scientific">Streptomyces sp. SID7958</name>
    <dbReference type="NCBI Taxonomy" id="2706093"/>
    <lineage>
        <taxon>Bacteria</taxon>
        <taxon>Bacillati</taxon>
        <taxon>Actinomycetota</taxon>
        <taxon>Actinomycetes</taxon>
        <taxon>Kitasatosporales</taxon>
        <taxon>Streptomycetaceae</taxon>
        <taxon>Streptomyces</taxon>
    </lineage>
</organism>
<sequence length="56" mass="5498">MEDADRPDKAGSGPVTGAVGEIGEIELAGEHQESGPVDADAAEPGDGAGAARRPRG</sequence>
<evidence type="ECO:0000256" key="1">
    <source>
        <dbReference type="SAM" id="MobiDB-lite"/>
    </source>
</evidence>
<name>A0A6G3U4T4_9ACTN</name>
<comment type="caution">
    <text evidence="2">The sequence shown here is derived from an EMBL/GenBank/DDBJ whole genome shotgun (WGS) entry which is preliminary data.</text>
</comment>
<protein>
    <submittedName>
        <fullName evidence="2">Uncharacterized protein</fullName>
    </submittedName>
</protein>